<accession>A0A8J6ASI0</accession>
<gene>
    <name evidence="2" type="ORF">J8273_5643</name>
</gene>
<protein>
    <submittedName>
        <fullName evidence="2">Uncharacterized protein</fullName>
    </submittedName>
</protein>
<dbReference type="EMBL" id="JAHDYR010000029">
    <property type="protein sequence ID" value="KAG9392938.1"/>
    <property type="molecule type" value="Genomic_DNA"/>
</dbReference>
<sequence length="71" mass="7549">MSFINEDALTGAGYGVFGVRRSFCSQICTCIFVSMPGSWARRVVPQGLSSAAQPLPGDTRLNHLSDVGTVD</sequence>
<feature type="region of interest" description="Disordered" evidence="1">
    <location>
        <begin position="51"/>
        <end position="71"/>
    </location>
</feature>
<dbReference type="Proteomes" id="UP000717585">
    <property type="component" value="Unassembled WGS sequence"/>
</dbReference>
<keyword evidence="3" id="KW-1185">Reference proteome</keyword>
<proteinExistence type="predicted"/>
<reference evidence="2" key="1">
    <citation type="submission" date="2021-05" db="EMBL/GenBank/DDBJ databases">
        <title>A free-living protist that lacks canonical eukaryotic 1 DNA replication and segregation systems.</title>
        <authorList>
            <person name="Salas-Leiva D.E."/>
            <person name="Tromer E.C."/>
            <person name="Curtis B.A."/>
            <person name="Jerlstrom-Hultqvist J."/>
            <person name="Kolisko M."/>
            <person name="Yi Z."/>
            <person name="Salas-Leiva J.S."/>
            <person name="Gallot-Lavallee L."/>
            <person name="Kops G.J.P.L."/>
            <person name="Archibald J.M."/>
            <person name="Simpson A.G.B."/>
            <person name="Roger A.J."/>
        </authorList>
    </citation>
    <scope>NUCLEOTIDE SEQUENCE</scope>
    <source>
        <strain evidence="2">BICM</strain>
    </source>
</reference>
<evidence type="ECO:0000313" key="2">
    <source>
        <dbReference type="EMBL" id="KAG9392938.1"/>
    </source>
</evidence>
<evidence type="ECO:0000313" key="3">
    <source>
        <dbReference type="Proteomes" id="UP000717585"/>
    </source>
</evidence>
<organism evidence="2 3">
    <name type="scientific">Carpediemonas membranifera</name>
    <dbReference type="NCBI Taxonomy" id="201153"/>
    <lineage>
        <taxon>Eukaryota</taxon>
        <taxon>Metamonada</taxon>
        <taxon>Carpediemonas-like organisms</taxon>
        <taxon>Carpediemonas</taxon>
    </lineage>
</organism>
<evidence type="ECO:0000256" key="1">
    <source>
        <dbReference type="SAM" id="MobiDB-lite"/>
    </source>
</evidence>
<name>A0A8J6ASI0_9EUKA</name>
<dbReference type="AlphaFoldDB" id="A0A8J6ASI0"/>
<comment type="caution">
    <text evidence="2">The sequence shown here is derived from an EMBL/GenBank/DDBJ whole genome shotgun (WGS) entry which is preliminary data.</text>
</comment>